<feature type="DNA-binding region" description="H-T-H motif" evidence="4">
    <location>
        <begin position="13"/>
        <end position="32"/>
    </location>
</feature>
<evidence type="ECO:0000313" key="7">
    <source>
        <dbReference type="Proteomes" id="UP000189310"/>
    </source>
</evidence>
<organism evidence="6 7">
    <name type="scientific">Pseudomonas oryzihabitans</name>
    <dbReference type="NCBI Taxonomy" id="47885"/>
    <lineage>
        <taxon>Bacteria</taxon>
        <taxon>Pseudomonadati</taxon>
        <taxon>Pseudomonadota</taxon>
        <taxon>Gammaproteobacteria</taxon>
        <taxon>Pseudomonadales</taxon>
        <taxon>Pseudomonadaceae</taxon>
        <taxon>Pseudomonas</taxon>
    </lineage>
</organism>
<dbReference type="Proteomes" id="UP000189310">
    <property type="component" value="Unassembled WGS sequence"/>
</dbReference>
<evidence type="ECO:0000256" key="3">
    <source>
        <dbReference type="ARBA" id="ARBA00023163"/>
    </source>
</evidence>
<dbReference type="InterPro" id="IPR039536">
    <property type="entry name" value="TetR_C_Proteobacteria"/>
</dbReference>
<dbReference type="PANTHER" id="PTHR30055">
    <property type="entry name" value="HTH-TYPE TRANSCRIPTIONAL REGULATOR RUTR"/>
    <property type="match status" value="1"/>
</dbReference>
<reference evidence="6 7" key="1">
    <citation type="submission" date="2017-01" db="EMBL/GenBank/DDBJ databases">
        <title>Pseudomonas psychrotolerans genome sequencing and assembly.</title>
        <authorList>
            <person name="Vyas B."/>
            <person name="Mayilraj S."/>
        </authorList>
    </citation>
    <scope>NUCLEOTIDE SEQUENCE [LARGE SCALE GENOMIC DNA]</scope>
    <source>
        <strain evidence="6 7">SDS18</strain>
    </source>
</reference>
<sequence>MQLFARDGYGQTSMSSIAAALGGSKATLYKYFPSKEVLFETAMVQCCEELFADNPNNELSCNNVSEYLVQAGSLALKGMLKPRALEISRLVFSEGARHPEIAEIFYVKGVEPTHHFIAQGLSHFHSSGQIVCPDPLTAARLFLGMIRADVHMRGICGLKPFPTEVSLDEHVVRAATTFYTSMTLQQ</sequence>
<evidence type="ECO:0000256" key="2">
    <source>
        <dbReference type="ARBA" id="ARBA00023125"/>
    </source>
</evidence>
<dbReference type="Pfam" id="PF14246">
    <property type="entry name" value="TetR_C_7"/>
    <property type="match status" value="1"/>
</dbReference>
<dbReference type="InterPro" id="IPR050109">
    <property type="entry name" value="HTH-type_TetR-like_transc_reg"/>
</dbReference>
<feature type="domain" description="HTH tetR-type" evidence="5">
    <location>
        <begin position="1"/>
        <end position="50"/>
    </location>
</feature>
<dbReference type="EMBL" id="MTLN01000006">
    <property type="protein sequence ID" value="ONN71248.1"/>
    <property type="molecule type" value="Genomic_DNA"/>
</dbReference>
<dbReference type="SUPFAM" id="SSF46689">
    <property type="entry name" value="Homeodomain-like"/>
    <property type="match status" value="1"/>
</dbReference>
<evidence type="ECO:0000313" key="6">
    <source>
        <dbReference type="EMBL" id="ONN71248.1"/>
    </source>
</evidence>
<dbReference type="PROSITE" id="PS50977">
    <property type="entry name" value="HTH_TETR_2"/>
    <property type="match status" value="1"/>
</dbReference>
<gene>
    <name evidence="6" type="ORF">BVL52_12240</name>
</gene>
<name>A0ABX3IU49_9PSED</name>
<protein>
    <recommendedName>
        <fullName evidence="5">HTH tetR-type domain-containing protein</fullName>
    </recommendedName>
</protein>
<dbReference type="Gene3D" id="1.10.357.10">
    <property type="entry name" value="Tetracycline Repressor, domain 2"/>
    <property type="match status" value="1"/>
</dbReference>
<accession>A0ABX3IU49</accession>
<dbReference type="Pfam" id="PF00440">
    <property type="entry name" value="TetR_N"/>
    <property type="match status" value="1"/>
</dbReference>
<dbReference type="InterPro" id="IPR001647">
    <property type="entry name" value="HTH_TetR"/>
</dbReference>
<evidence type="ECO:0000256" key="1">
    <source>
        <dbReference type="ARBA" id="ARBA00023015"/>
    </source>
</evidence>
<dbReference type="Gene3D" id="1.10.10.60">
    <property type="entry name" value="Homeodomain-like"/>
    <property type="match status" value="1"/>
</dbReference>
<evidence type="ECO:0000259" key="5">
    <source>
        <dbReference type="PROSITE" id="PS50977"/>
    </source>
</evidence>
<proteinExistence type="predicted"/>
<dbReference type="SUPFAM" id="SSF48498">
    <property type="entry name" value="Tetracyclin repressor-like, C-terminal domain"/>
    <property type="match status" value="1"/>
</dbReference>
<dbReference type="InterPro" id="IPR036271">
    <property type="entry name" value="Tet_transcr_reg_TetR-rel_C_sf"/>
</dbReference>
<keyword evidence="3" id="KW-0804">Transcription</keyword>
<dbReference type="InterPro" id="IPR009057">
    <property type="entry name" value="Homeodomain-like_sf"/>
</dbReference>
<evidence type="ECO:0000256" key="4">
    <source>
        <dbReference type="PROSITE-ProRule" id="PRU00335"/>
    </source>
</evidence>
<keyword evidence="2 4" id="KW-0238">DNA-binding</keyword>
<keyword evidence="1" id="KW-0805">Transcription regulation</keyword>
<dbReference type="PANTHER" id="PTHR30055:SF234">
    <property type="entry name" value="HTH-TYPE TRANSCRIPTIONAL REGULATOR BETI"/>
    <property type="match status" value="1"/>
</dbReference>
<comment type="caution">
    <text evidence="6">The sequence shown here is derived from an EMBL/GenBank/DDBJ whole genome shotgun (WGS) entry which is preliminary data.</text>
</comment>
<keyword evidence="7" id="KW-1185">Reference proteome</keyword>